<dbReference type="InterPro" id="IPR036251">
    <property type="entry name" value="Arg_repress_C_sf"/>
</dbReference>
<organism evidence="11 12">
    <name type="scientific">Galliscardovia ingluviei</name>
    <dbReference type="NCBI Taxonomy" id="1769422"/>
    <lineage>
        <taxon>Bacteria</taxon>
        <taxon>Bacillati</taxon>
        <taxon>Actinomycetota</taxon>
        <taxon>Actinomycetes</taxon>
        <taxon>Bifidobacteriales</taxon>
        <taxon>Bifidobacteriaceae</taxon>
        <taxon>Galliscardovia</taxon>
    </lineage>
</organism>
<evidence type="ECO:0000256" key="8">
    <source>
        <dbReference type="HAMAP-Rule" id="MF_00173"/>
    </source>
</evidence>
<dbReference type="SUPFAM" id="SSF46785">
    <property type="entry name" value="Winged helix' DNA-binding domain"/>
    <property type="match status" value="1"/>
</dbReference>
<evidence type="ECO:0000256" key="2">
    <source>
        <dbReference type="ARBA" id="ARBA00008316"/>
    </source>
</evidence>
<dbReference type="PANTHER" id="PTHR34471:SF1">
    <property type="entry name" value="ARGININE REPRESSOR"/>
    <property type="match status" value="1"/>
</dbReference>
<comment type="pathway">
    <text evidence="8">Amino-acid biosynthesis; L-arginine biosynthesis [regulation].</text>
</comment>
<dbReference type="AlphaFoldDB" id="A0A8J3F1V9"/>
<gene>
    <name evidence="8 11" type="primary">argR</name>
    <name evidence="11" type="ORF">GCM10007377_07650</name>
</gene>
<dbReference type="GO" id="GO:1900079">
    <property type="term" value="P:regulation of arginine biosynthetic process"/>
    <property type="evidence" value="ECO:0007669"/>
    <property type="project" value="UniProtKB-UniRule"/>
</dbReference>
<dbReference type="Gene3D" id="3.30.1360.40">
    <property type="match status" value="1"/>
</dbReference>
<feature type="domain" description="Arginine repressor DNA-binding" evidence="9">
    <location>
        <begin position="11"/>
        <end position="76"/>
    </location>
</feature>
<comment type="function">
    <text evidence="8">Regulates arginine biosynthesis genes.</text>
</comment>
<evidence type="ECO:0000313" key="12">
    <source>
        <dbReference type="Proteomes" id="UP000619536"/>
    </source>
</evidence>
<dbReference type="GO" id="GO:0034618">
    <property type="term" value="F:arginine binding"/>
    <property type="evidence" value="ECO:0007669"/>
    <property type="project" value="InterPro"/>
</dbReference>
<reference evidence="11" key="2">
    <citation type="submission" date="2020-09" db="EMBL/GenBank/DDBJ databases">
        <authorList>
            <person name="Sun Q."/>
            <person name="Sedlacek I."/>
        </authorList>
    </citation>
    <scope>NUCLEOTIDE SEQUENCE</scope>
    <source>
        <strain evidence="11">CCM 8606</strain>
    </source>
</reference>
<evidence type="ECO:0000256" key="3">
    <source>
        <dbReference type="ARBA" id="ARBA00022490"/>
    </source>
</evidence>
<evidence type="ECO:0000313" key="11">
    <source>
        <dbReference type="EMBL" id="GGI13776.1"/>
    </source>
</evidence>
<keyword evidence="8" id="KW-0028">Amino-acid biosynthesis</keyword>
<dbReference type="GO" id="GO:0006526">
    <property type="term" value="P:L-arginine biosynthetic process"/>
    <property type="evidence" value="ECO:0007669"/>
    <property type="project" value="UniProtKB-UniPathway"/>
</dbReference>
<evidence type="ECO:0000259" key="10">
    <source>
        <dbReference type="Pfam" id="PF02863"/>
    </source>
</evidence>
<dbReference type="InterPro" id="IPR036388">
    <property type="entry name" value="WH-like_DNA-bd_sf"/>
</dbReference>
<dbReference type="PRINTS" id="PR01467">
    <property type="entry name" value="ARGREPRESSOR"/>
</dbReference>
<evidence type="ECO:0000256" key="1">
    <source>
        <dbReference type="ARBA" id="ARBA00004496"/>
    </source>
</evidence>
<dbReference type="Gene3D" id="1.10.10.10">
    <property type="entry name" value="Winged helix-like DNA-binding domain superfamily/Winged helix DNA-binding domain"/>
    <property type="match status" value="1"/>
</dbReference>
<keyword evidence="5 8" id="KW-0805">Transcription regulation</keyword>
<evidence type="ECO:0000256" key="4">
    <source>
        <dbReference type="ARBA" id="ARBA00022491"/>
    </source>
</evidence>
<dbReference type="InterPro" id="IPR020900">
    <property type="entry name" value="Arg_repress_DNA-bd"/>
</dbReference>
<keyword evidence="3 8" id="KW-0963">Cytoplasm</keyword>
<dbReference type="Proteomes" id="UP000619536">
    <property type="component" value="Unassembled WGS sequence"/>
</dbReference>
<evidence type="ECO:0000256" key="7">
    <source>
        <dbReference type="ARBA" id="ARBA00023163"/>
    </source>
</evidence>
<sequence>MVDSSFQRPQTRTARLSVIEEILRNYIITSQAQLQDQLAQEGISVTQATLSRDLDELQAIKIRSAQGSMVYAVPEQSMEATVPQPTNAVEQHALSEEAFDNTLNTHENNNESTVAALESSMQAEHAIRESKLEQQLSRILSGLVTSVVASNNLIVVHTPSGAAQYAASALDRQPLEGVLGTIAGDDTVLIITVNNDVAQERMQWLLSIAQSGNTFNR</sequence>
<dbReference type="InterPro" id="IPR036390">
    <property type="entry name" value="WH_DNA-bd_sf"/>
</dbReference>
<feature type="domain" description="Arginine repressor C-terminal" evidence="10">
    <location>
        <begin position="141"/>
        <end position="205"/>
    </location>
</feature>
<keyword evidence="7 8" id="KW-0804">Transcription</keyword>
<dbReference type="UniPathway" id="UPA00068"/>
<evidence type="ECO:0000256" key="6">
    <source>
        <dbReference type="ARBA" id="ARBA00023125"/>
    </source>
</evidence>
<dbReference type="GO" id="GO:0003677">
    <property type="term" value="F:DNA binding"/>
    <property type="evidence" value="ECO:0007669"/>
    <property type="project" value="UniProtKB-KW"/>
</dbReference>
<keyword evidence="4 8" id="KW-0678">Repressor</keyword>
<evidence type="ECO:0000256" key="5">
    <source>
        <dbReference type="ARBA" id="ARBA00023015"/>
    </source>
</evidence>
<dbReference type="EMBL" id="BMDH01000001">
    <property type="protein sequence ID" value="GGI13776.1"/>
    <property type="molecule type" value="Genomic_DNA"/>
</dbReference>
<dbReference type="HAMAP" id="MF_00173">
    <property type="entry name" value="Arg_repressor"/>
    <property type="match status" value="1"/>
</dbReference>
<accession>A0A8J3F1V9</accession>
<comment type="similarity">
    <text evidence="2 8">Belongs to the ArgR family.</text>
</comment>
<comment type="subcellular location">
    <subcellularLocation>
        <location evidence="1 8">Cytoplasm</location>
    </subcellularLocation>
</comment>
<proteinExistence type="inferred from homology"/>
<dbReference type="GO" id="GO:0051259">
    <property type="term" value="P:protein complex oligomerization"/>
    <property type="evidence" value="ECO:0007669"/>
    <property type="project" value="InterPro"/>
</dbReference>
<keyword evidence="12" id="KW-1185">Reference proteome</keyword>
<comment type="caution">
    <text evidence="11">The sequence shown here is derived from an EMBL/GenBank/DDBJ whole genome shotgun (WGS) entry which is preliminary data.</text>
</comment>
<dbReference type="SUPFAM" id="SSF55252">
    <property type="entry name" value="C-terminal domain of arginine repressor"/>
    <property type="match status" value="1"/>
</dbReference>
<dbReference type="Pfam" id="PF01316">
    <property type="entry name" value="Arg_repressor"/>
    <property type="match status" value="1"/>
</dbReference>
<dbReference type="GO" id="GO:0003700">
    <property type="term" value="F:DNA-binding transcription factor activity"/>
    <property type="evidence" value="ECO:0007669"/>
    <property type="project" value="UniProtKB-UniRule"/>
</dbReference>
<keyword evidence="8" id="KW-0055">Arginine biosynthesis</keyword>
<reference evidence="11" key="1">
    <citation type="journal article" date="2014" name="Int. J. Syst. Evol. Microbiol.">
        <title>Complete genome sequence of Corynebacterium casei LMG S-19264T (=DSM 44701T), isolated from a smear-ripened cheese.</title>
        <authorList>
            <consortium name="US DOE Joint Genome Institute (JGI-PGF)"/>
            <person name="Walter F."/>
            <person name="Albersmeier A."/>
            <person name="Kalinowski J."/>
            <person name="Ruckert C."/>
        </authorList>
    </citation>
    <scope>NUCLEOTIDE SEQUENCE</scope>
    <source>
        <strain evidence="11">CCM 8606</strain>
    </source>
</reference>
<evidence type="ECO:0000259" key="9">
    <source>
        <dbReference type="Pfam" id="PF01316"/>
    </source>
</evidence>
<dbReference type="InterPro" id="IPR001669">
    <property type="entry name" value="Arg_repress"/>
</dbReference>
<dbReference type="PANTHER" id="PTHR34471">
    <property type="entry name" value="ARGININE REPRESSOR"/>
    <property type="match status" value="1"/>
</dbReference>
<protein>
    <recommendedName>
        <fullName evidence="8">Arginine repressor</fullName>
    </recommendedName>
</protein>
<dbReference type="GO" id="GO:0005737">
    <property type="term" value="C:cytoplasm"/>
    <property type="evidence" value="ECO:0007669"/>
    <property type="project" value="UniProtKB-SubCell"/>
</dbReference>
<dbReference type="Pfam" id="PF02863">
    <property type="entry name" value="Arg_repressor_C"/>
    <property type="match status" value="1"/>
</dbReference>
<keyword evidence="6 8" id="KW-0238">DNA-binding</keyword>
<name>A0A8J3F1V9_9BIFI</name>
<dbReference type="RefSeq" id="WP_188354882.1">
    <property type="nucleotide sequence ID" value="NZ_BMDH01000001.1"/>
</dbReference>
<dbReference type="InterPro" id="IPR020899">
    <property type="entry name" value="Arg_repress_C"/>
</dbReference>